<dbReference type="Pfam" id="PF03384">
    <property type="entry name" value="DUF287"/>
    <property type="match status" value="1"/>
</dbReference>
<evidence type="ECO:0000313" key="3">
    <source>
        <dbReference type="EMBL" id="KAG7533320.1"/>
    </source>
</evidence>
<name>A0A8T1XNH8_9BRAS</name>
<reference evidence="3 4" key="1">
    <citation type="submission" date="2020-12" db="EMBL/GenBank/DDBJ databases">
        <title>Concerted genomic and epigenomic changes stabilize Arabidopsis allopolyploids.</title>
        <authorList>
            <person name="Chen Z."/>
        </authorList>
    </citation>
    <scope>NUCLEOTIDE SEQUENCE [LARGE SCALE GENOMIC DNA]</scope>
    <source>
        <strain evidence="3">Allo738</strain>
        <tissue evidence="3">Leaf</tissue>
    </source>
</reference>
<evidence type="ECO:0000259" key="2">
    <source>
        <dbReference type="Pfam" id="PF03384"/>
    </source>
</evidence>
<comment type="caution">
    <text evidence="3">The sequence shown here is derived from an EMBL/GenBank/DDBJ whole genome shotgun (WGS) entry which is preliminary data.</text>
</comment>
<accession>A0A8T1XNH8</accession>
<proteinExistence type="predicted"/>
<feature type="domain" description="DUF287" evidence="2">
    <location>
        <begin position="72"/>
        <end position="122"/>
    </location>
</feature>
<protein>
    <recommendedName>
        <fullName evidence="2">DUF287 domain-containing protein</fullName>
    </recommendedName>
</protein>
<feature type="region of interest" description="Disordered" evidence="1">
    <location>
        <begin position="166"/>
        <end position="239"/>
    </location>
</feature>
<dbReference type="AlphaFoldDB" id="A0A8T1XNH8"/>
<sequence length="239" mass="26748">MPPKTKTMGKGKKRKRLLAFEAIPLLRKKFIEDIAGADEGCPRMCKVKFKKNHLKGIPLDTINHELGTTQVIDCIVTPRIEEHILMKAITEEKDDADMADVVVESWLQRSKEGCLIRFEELYQQDLQARRIIAGPEIAGDEDIPAVDGQEPPSLVAVVKMIENMKDQEEKNKEKNGDPKETNQEKDGDPKEANQEKDGDPKEKNQEKDGDPKVPSDGGPSKAVDAKVTKRNTRGKKQLG</sequence>
<gene>
    <name evidence="3" type="ORF">ISN45_Aa08g009600</name>
</gene>
<organism evidence="3 4">
    <name type="scientific">Arabidopsis thaliana x Arabidopsis arenosa</name>
    <dbReference type="NCBI Taxonomy" id="1240361"/>
    <lineage>
        <taxon>Eukaryota</taxon>
        <taxon>Viridiplantae</taxon>
        <taxon>Streptophyta</taxon>
        <taxon>Embryophyta</taxon>
        <taxon>Tracheophyta</taxon>
        <taxon>Spermatophyta</taxon>
        <taxon>Magnoliopsida</taxon>
        <taxon>eudicotyledons</taxon>
        <taxon>Gunneridae</taxon>
        <taxon>Pentapetalae</taxon>
        <taxon>rosids</taxon>
        <taxon>malvids</taxon>
        <taxon>Brassicales</taxon>
        <taxon>Brassicaceae</taxon>
        <taxon>Camelineae</taxon>
        <taxon>Arabidopsis</taxon>
    </lineage>
</organism>
<dbReference type="EMBL" id="JAEFBK010000013">
    <property type="protein sequence ID" value="KAG7533320.1"/>
    <property type="molecule type" value="Genomic_DNA"/>
</dbReference>
<dbReference type="InterPro" id="IPR005048">
    <property type="entry name" value="DUF287"/>
</dbReference>
<feature type="compositionally biased region" description="Basic residues" evidence="1">
    <location>
        <begin position="228"/>
        <end position="239"/>
    </location>
</feature>
<evidence type="ECO:0000313" key="4">
    <source>
        <dbReference type="Proteomes" id="UP000694240"/>
    </source>
</evidence>
<evidence type="ECO:0000256" key="1">
    <source>
        <dbReference type="SAM" id="MobiDB-lite"/>
    </source>
</evidence>
<feature type="compositionally biased region" description="Basic and acidic residues" evidence="1">
    <location>
        <begin position="166"/>
        <end position="213"/>
    </location>
</feature>
<dbReference type="Proteomes" id="UP000694240">
    <property type="component" value="Chromosome 13"/>
</dbReference>
<keyword evidence="4" id="KW-1185">Reference proteome</keyword>